<feature type="compositionally biased region" description="Basic and acidic residues" evidence="1">
    <location>
        <begin position="1"/>
        <end position="10"/>
    </location>
</feature>
<evidence type="ECO:0000313" key="2">
    <source>
        <dbReference type="EMBL" id="MBO2448670.1"/>
    </source>
</evidence>
<accession>A0A939P9Z0</accession>
<organism evidence="2 3">
    <name type="scientific">Actinomadura barringtoniae</name>
    <dbReference type="NCBI Taxonomy" id="1427535"/>
    <lineage>
        <taxon>Bacteria</taxon>
        <taxon>Bacillati</taxon>
        <taxon>Actinomycetota</taxon>
        <taxon>Actinomycetes</taxon>
        <taxon>Streptosporangiales</taxon>
        <taxon>Thermomonosporaceae</taxon>
        <taxon>Actinomadura</taxon>
    </lineage>
</organism>
<keyword evidence="3" id="KW-1185">Reference proteome</keyword>
<reference evidence="2" key="1">
    <citation type="submission" date="2021-03" db="EMBL/GenBank/DDBJ databases">
        <authorList>
            <person name="Kanchanasin P."/>
            <person name="Saeng-In P."/>
            <person name="Phongsopitanun W."/>
            <person name="Yuki M."/>
            <person name="Kudo T."/>
            <person name="Ohkuma M."/>
            <person name="Tanasupawat S."/>
        </authorList>
    </citation>
    <scope>NUCLEOTIDE SEQUENCE</scope>
    <source>
        <strain evidence="2">GKU 128</strain>
    </source>
</reference>
<dbReference type="Proteomes" id="UP000669179">
    <property type="component" value="Unassembled WGS sequence"/>
</dbReference>
<protein>
    <submittedName>
        <fullName evidence="2">Uncharacterized protein</fullName>
    </submittedName>
</protein>
<evidence type="ECO:0000313" key="3">
    <source>
        <dbReference type="Proteomes" id="UP000669179"/>
    </source>
</evidence>
<dbReference type="EMBL" id="JAGEOJ010000006">
    <property type="protein sequence ID" value="MBO2448670.1"/>
    <property type="molecule type" value="Genomic_DNA"/>
</dbReference>
<gene>
    <name evidence="2" type="ORF">J4573_16330</name>
</gene>
<dbReference type="AlphaFoldDB" id="A0A939P9Z0"/>
<dbReference type="RefSeq" id="WP_208256332.1">
    <property type="nucleotide sequence ID" value="NZ_JAGEOJ010000006.1"/>
</dbReference>
<feature type="region of interest" description="Disordered" evidence="1">
    <location>
        <begin position="1"/>
        <end position="23"/>
    </location>
</feature>
<evidence type="ECO:0000256" key="1">
    <source>
        <dbReference type="SAM" id="MobiDB-lite"/>
    </source>
</evidence>
<sequence>MDAIDWKDDIPASTPAHHISTEDEATAGRYRYTLRGHAGRWFVVREPVSGALPKQRTKFYPNKQEAREVFEGLVND</sequence>
<name>A0A939P9Z0_9ACTN</name>
<proteinExistence type="predicted"/>
<comment type="caution">
    <text evidence="2">The sequence shown here is derived from an EMBL/GenBank/DDBJ whole genome shotgun (WGS) entry which is preliminary data.</text>
</comment>